<dbReference type="OrthoDB" id="9762726at2"/>
<dbReference type="PROSITE" id="PS00675">
    <property type="entry name" value="SIGMA54_INTERACT_1"/>
    <property type="match status" value="1"/>
</dbReference>
<evidence type="ECO:0000256" key="5">
    <source>
        <dbReference type="ARBA" id="ARBA00023125"/>
    </source>
</evidence>
<dbReference type="PRINTS" id="PR01590">
    <property type="entry name" value="HTHFIS"/>
</dbReference>
<dbReference type="GO" id="GO:0043565">
    <property type="term" value="F:sequence-specific DNA binding"/>
    <property type="evidence" value="ECO:0007669"/>
    <property type="project" value="InterPro"/>
</dbReference>
<feature type="region of interest" description="Disordered" evidence="8">
    <location>
        <begin position="387"/>
        <end position="423"/>
    </location>
</feature>
<keyword evidence="1" id="KW-0547">Nucleotide-binding</keyword>
<dbReference type="SUPFAM" id="SSF46689">
    <property type="entry name" value="Homeodomain-like"/>
    <property type="match status" value="1"/>
</dbReference>
<dbReference type="SUPFAM" id="SSF52540">
    <property type="entry name" value="P-loop containing nucleoside triphosphate hydrolases"/>
    <property type="match status" value="1"/>
</dbReference>
<dbReference type="InterPro" id="IPR058031">
    <property type="entry name" value="AAA_lid_NorR"/>
</dbReference>
<protein>
    <submittedName>
        <fullName evidence="11">Sigma-54-dependent Fis family transcriptional regulator</fullName>
    </submittedName>
</protein>
<keyword evidence="12" id="KW-1185">Reference proteome</keyword>
<dbReference type="InterPro" id="IPR002078">
    <property type="entry name" value="Sigma_54_int"/>
</dbReference>
<dbReference type="Gene3D" id="3.40.50.300">
    <property type="entry name" value="P-loop containing nucleotide triphosphate hydrolases"/>
    <property type="match status" value="1"/>
</dbReference>
<evidence type="ECO:0000259" key="9">
    <source>
        <dbReference type="PROSITE" id="PS50045"/>
    </source>
</evidence>
<dbReference type="InterPro" id="IPR009057">
    <property type="entry name" value="Homeodomain-like_sf"/>
</dbReference>
<dbReference type="GO" id="GO:0005524">
    <property type="term" value="F:ATP binding"/>
    <property type="evidence" value="ECO:0007669"/>
    <property type="project" value="UniProtKB-KW"/>
</dbReference>
<evidence type="ECO:0000259" key="10">
    <source>
        <dbReference type="PROSITE" id="PS50110"/>
    </source>
</evidence>
<feature type="modified residue" description="4-aspartylphosphate" evidence="7">
    <location>
        <position position="57"/>
    </location>
</feature>
<dbReference type="PROSITE" id="PS50045">
    <property type="entry name" value="SIGMA54_INTERACT_4"/>
    <property type="match status" value="1"/>
</dbReference>
<feature type="domain" description="Sigma-54 factor interaction" evidence="9">
    <location>
        <begin position="145"/>
        <end position="373"/>
    </location>
</feature>
<evidence type="ECO:0000313" key="12">
    <source>
        <dbReference type="Proteomes" id="UP000245048"/>
    </source>
</evidence>
<dbReference type="Pfam" id="PF00158">
    <property type="entry name" value="Sigma54_activat"/>
    <property type="match status" value="1"/>
</dbReference>
<evidence type="ECO:0000256" key="7">
    <source>
        <dbReference type="PROSITE-ProRule" id="PRU00169"/>
    </source>
</evidence>
<keyword evidence="6" id="KW-0804">Transcription</keyword>
<dbReference type="SMART" id="SM00382">
    <property type="entry name" value="AAA"/>
    <property type="match status" value="1"/>
</dbReference>
<feature type="domain" description="Response regulatory" evidence="10">
    <location>
        <begin position="8"/>
        <end position="122"/>
    </location>
</feature>
<dbReference type="PANTHER" id="PTHR32071">
    <property type="entry name" value="TRANSCRIPTIONAL REGULATORY PROTEIN"/>
    <property type="match status" value="1"/>
</dbReference>
<keyword evidence="7" id="KW-0597">Phosphoprotein</keyword>
<accession>A0A2U1V3A5</accession>
<dbReference type="SMART" id="SM00448">
    <property type="entry name" value="REC"/>
    <property type="match status" value="1"/>
</dbReference>
<keyword evidence="4" id="KW-0805">Transcription regulation</keyword>
<evidence type="ECO:0000256" key="6">
    <source>
        <dbReference type="ARBA" id="ARBA00023163"/>
    </source>
</evidence>
<proteinExistence type="predicted"/>
<evidence type="ECO:0000313" key="11">
    <source>
        <dbReference type="EMBL" id="PWC28399.1"/>
    </source>
</evidence>
<evidence type="ECO:0000256" key="4">
    <source>
        <dbReference type="ARBA" id="ARBA00023015"/>
    </source>
</evidence>
<dbReference type="AlphaFoldDB" id="A0A2U1V3A5"/>
<dbReference type="PANTHER" id="PTHR32071:SF117">
    <property type="entry name" value="PTS-DEPENDENT DIHYDROXYACETONE KINASE OPERON REGULATORY PROTEIN-RELATED"/>
    <property type="match status" value="1"/>
</dbReference>
<evidence type="ECO:0000256" key="3">
    <source>
        <dbReference type="ARBA" id="ARBA00023012"/>
    </source>
</evidence>
<dbReference type="Gene3D" id="1.10.10.60">
    <property type="entry name" value="Homeodomain-like"/>
    <property type="match status" value="1"/>
</dbReference>
<dbReference type="RefSeq" id="WP_109517221.1">
    <property type="nucleotide sequence ID" value="NZ_PDOA01000007.1"/>
</dbReference>
<dbReference type="InterPro" id="IPR011006">
    <property type="entry name" value="CheY-like_superfamily"/>
</dbReference>
<evidence type="ECO:0000256" key="8">
    <source>
        <dbReference type="SAM" id="MobiDB-lite"/>
    </source>
</evidence>
<dbReference type="InterPro" id="IPR025662">
    <property type="entry name" value="Sigma_54_int_dom_ATP-bd_1"/>
</dbReference>
<dbReference type="EMBL" id="PDOA01000007">
    <property type="protein sequence ID" value="PWC28399.1"/>
    <property type="molecule type" value="Genomic_DNA"/>
</dbReference>
<dbReference type="Pfam" id="PF25601">
    <property type="entry name" value="AAA_lid_14"/>
    <property type="match status" value="1"/>
</dbReference>
<dbReference type="InterPro" id="IPR025944">
    <property type="entry name" value="Sigma_54_int_dom_CS"/>
</dbReference>
<evidence type="ECO:0000256" key="2">
    <source>
        <dbReference type="ARBA" id="ARBA00022840"/>
    </source>
</evidence>
<dbReference type="Gene3D" id="1.10.8.60">
    <property type="match status" value="1"/>
</dbReference>
<dbReference type="Gene3D" id="3.40.50.2300">
    <property type="match status" value="1"/>
</dbReference>
<sequence>MNQEAALSVALIEDDAVLGRSLVQRLRLAGVATHWVRSAAEGEALLRRHRPTMVLCDIRLPDESGEALIARLMPELGTTPVVVMTAYGGIEQAVRLMRLGVDDYLAKPFPVQQLLHKLSGFAELQRARADPEAGAAGAQGMPGWRSPPMRALHSLLGRTAETGVPVLITGESGAGKGYMARMLHDMGSRAQEPFVVVDCAALPAELAQAEAVLLGQEGVGQGSAAEEVPGLVGQAGAGTLFLDEIAELSTALQARLLRLVEEQVFLPVGARRPRPFRARIVAATHADLRSMTTRSSFRQDLWFRLSVLDLIVPPLRDRPEDIDELACYFLRRVTGGRAETSFNFAADGLAALRAHSWPGNLRELRNRIERAALFAATSQIGAADLFPERSRSGEPPDAAAGPHPVGQPMSSNSSDSIEEGRQSLAEARDLAERQHISLVLAEHGGRLGDAARALGVSRTTLWDRMRRLGLKAR</sequence>
<reference evidence="12" key="1">
    <citation type="submission" date="2017-10" db="EMBL/GenBank/DDBJ databases">
        <authorList>
            <person name="Toshchakov S.V."/>
            <person name="Goeva M.A."/>
        </authorList>
    </citation>
    <scope>NUCLEOTIDE SEQUENCE [LARGE SCALE GENOMIC DNA]</scope>
    <source>
        <strain evidence="12">JR1/69-1-13</strain>
    </source>
</reference>
<keyword evidence="2" id="KW-0067">ATP-binding</keyword>
<dbReference type="PROSITE" id="PS00688">
    <property type="entry name" value="SIGMA54_INTERACT_3"/>
    <property type="match status" value="1"/>
</dbReference>
<dbReference type="InterPro" id="IPR001789">
    <property type="entry name" value="Sig_transdc_resp-reg_receiver"/>
</dbReference>
<dbReference type="CDD" id="cd00009">
    <property type="entry name" value="AAA"/>
    <property type="match status" value="1"/>
</dbReference>
<dbReference type="SUPFAM" id="SSF52172">
    <property type="entry name" value="CheY-like"/>
    <property type="match status" value="1"/>
</dbReference>
<gene>
    <name evidence="11" type="ORF">CR165_11905</name>
</gene>
<dbReference type="Proteomes" id="UP000245048">
    <property type="component" value="Unassembled WGS sequence"/>
</dbReference>
<dbReference type="InterPro" id="IPR002197">
    <property type="entry name" value="HTH_Fis"/>
</dbReference>
<name>A0A2U1V3A5_9PROT</name>
<dbReference type="GO" id="GO:0000160">
    <property type="term" value="P:phosphorelay signal transduction system"/>
    <property type="evidence" value="ECO:0007669"/>
    <property type="project" value="UniProtKB-KW"/>
</dbReference>
<dbReference type="CDD" id="cd00156">
    <property type="entry name" value="REC"/>
    <property type="match status" value="1"/>
</dbReference>
<dbReference type="InterPro" id="IPR003593">
    <property type="entry name" value="AAA+_ATPase"/>
</dbReference>
<organism evidence="11 12">
    <name type="scientific">Teichococcus aestuarii</name>
    <dbReference type="NCBI Taxonomy" id="568898"/>
    <lineage>
        <taxon>Bacteria</taxon>
        <taxon>Pseudomonadati</taxon>
        <taxon>Pseudomonadota</taxon>
        <taxon>Alphaproteobacteria</taxon>
        <taxon>Acetobacterales</taxon>
        <taxon>Roseomonadaceae</taxon>
        <taxon>Roseomonas</taxon>
    </lineage>
</organism>
<comment type="caution">
    <text evidence="11">The sequence shown here is derived from an EMBL/GenBank/DDBJ whole genome shotgun (WGS) entry which is preliminary data.</text>
</comment>
<dbReference type="InterPro" id="IPR027417">
    <property type="entry name" value="P-loop_NTPase"/>
</dbReference>
<keyword evidence="3" id="KW-0902">Two-component regulatory system</keyword>
<dbReference type="GO" id="GO:0006355">
    <property type="term" value="P:regulation of DNA-templated transcription"/>
    <property type="evidence" value="ECO:0007669"/>
    <property type="project" value="InterPro"/>
</dbReference>
<keyword evidence="5" id="KW-0238">DNA-binding</keyword>
<dbReference type="PROSITE" id="PS50110">
    <property type="entry name" value="RESPONSE_REGULATORY"/>
    <property type="match status" value="1"/>
</dbReference>
<evidence type="ECO:0000256" key="1">
    <source>
        <dbReference type="ARBA" id="ARBA00022741"/>
    </source>
</evidence>
<dbReference type="Pfam" id="PF00072">
    <property type="entry name" value="Response_reg"/>
    <property type="match status" value="1"/>
</dbReference>
<dbReference type="Pfam" id="PF02954">
    <property type="entry name" value="HTH_8"/>
    <property type="match status" value="1"/>
</dbReference>